<reference evidence="1" key="1">
    <citation type="submission" date="2015-07" db="EMBL/GenBank/DDBJ databases">
        <title>MeaNS - Measles Nucleotide Surveillance Program.</title>
        <authorList>
            <person name="Tran T."/>
            <person name="Druce J."/>
        </authorList>
    </citation>
    <scope>NUCLEOTIDE SEQUENCE</scope>
    <source>
        <strain evidence="1">UCB-OBI-ISO-001</strain>
        <tissue evidence="1">Gonad</tissue>
    </source>
</reference>
<gene>
    <name evidence="1" type="ORF">OCBIM_22001070mg</name>
</gene>
<dbReference type="AlphaFoldDB" id="A0A0L8G3K3"/>
<sequence>MTIDSVTIVAFENSAQRPGPPQPCHMATKAATLFSHHMTCCSSSHIGSMLTRLQH</sequence>
<organism evidence="1">
    <name type="scientific">Octopus bimaculoides</name>
    <name type="common">California two-spotted octopus</name>
    <dbReference type="NCBI Taxonomy" id="37653"/>
    <lineage>
        <taxon>Eukaryota</taxon>
        <taxon>Metazoa</taxon>
        <taxon>Spiralia</taxon>
        <taxon>Lophotrochozoa</taxon>
        <taxon>Mollusca</taxon>
        <taxon>Cephalopoda</taxon>
        <taxon>Coleoidea</taxon>
        <taxon>Octopodiformes</taxon>
        <taxon>Octopoda</taxon>
        <taxon>Incirrata</taxon>
        <taxon>Octopodidae</taxon>
        <taxon>Octopus</taxon>
    </lineage>
</organism>
<accession>A0A0L8G3K3</accession>
<name>A0A0L8G3K3_OCTBM</name>
<evidence type="ECO:0000313" key="1">
    <source>
        <dbReference type="EMBL" id="KOF71439.1"/>
    </source>
</evidence>
<proteinExistence type="predicted"/>
<dbReference type="EMBL" id="KQ424172">
    <property type="protein sequence ID" value="KOF71439.1"/>
    <property type="molecule type" value="Genomic_DNA"/>
</dbReference>
<protein>
    <submittedName>
        <fullName evidence="1">Uncharacterized protein</fullName>
    </submittedName>
</protein>